<feature type="region of interest" description="Disordered" evidence="1">
    <location>
        <begin position="1"/>
        <end position="42"/>
    </location>
</feature>
<accession>A0A0A9APB6</accession>
<reference evidence="2" key="1">
    <citation type="submission" date="2014-09" db="EMBL/GenBank/DDBJ databases">
        <authorList>
            <person name="Magalhaes I.L.F."/>
            <person name="Oliveira U."/>
            <person name="Santos F.R."/>
            <person name="Vidigal T.H.D.A."/>
            <person name="Brescovit A.D."/>
            <person name="Santos A.J."/>
        </authorList>
    </citation>
    <scope>NUCLEOTIDE SEQUENCE</scope>
    <source>
        <tissue evidence="2">Shoot tissue taken approximately 20 cm above the soil surface</tissue>
    </source>
</reference>
<protein>
    <submittedName>
        <fullName evidence="2">Uncharacterized protein</fullName>
    </submittedName>
</protein>
<organism evidence="2">
    <name type="scientific">Arundo donax</name>
    <name type="common">Giant reed</name>
    <name type="synonym">Donax arundinaceus</name>
    <dbReference type="NCBI Taxonomy" id="35708"/>
    <lineage>
        <taxon>Eukaryota</taxon>
        <taxon>Viridiplantae</taxon>
        <taxon>Streptophyta</taxon>
        <taxon>Embryophyta</taxon>
        <taxon>Tracheophyta</taxon>
        <taxon>Spermatophyta</taxon>
        <taxon>Magnoliopsida</taxon>
        <taxon>Liliopsida</taxon>
        <taxon>Poales</taxon>
        <taxon>Poaceae</taxon>
        <taxon>PACMAD clade</taxon>
        <taxon>Arundinoideae</taxon>
        <taxon>Arundineae</taxon>
        <taxon>Arundo</taxon>
    </lineage>
</organism>
<proteinExistence type="predicted"/>
<dbReference type="AlphaFoldDB" id="A0A0A9APB6"/>
<evidence type="ECO:0000256" key="1">
    <source>
        <dbReference type="SAM" id="MobiDB-lite"/>
    </source>
</evidence>
<reference evidence="2" key="2">
    <citation type="journal article" date="2015" name="Data Brief">
        <title>Shoot transcriptome of the giant reed, Arundo donax.</title>
        <authorList>
            <person name="Barrero R.A."/>
            <person name="Guerrero F.D."/>
            <person name="Moolhuijzen P."/>
            <person name="Goolsby J.A."/>
            <person name="Tidwell J."/>
            <person name="Bellgard S.E."/>
            <person name="Bellgard M.I."/>
        </authorList>
    </citation>
    <scope>NUCLEOTIDE SEQUENCE</scope>
    <source>
        <tissue evidence="2">Shoot tissue taken approximately 20 cm above the soil surface</tissue>
    </source>
</reference>
<feature type="compositionally biased region" description="Basic residues" evidence="1">
    <location>
        <begin position="18"/>
        <end position="30"/>
    </location>
</feature>
<name>A0A0A9APB6_ARUDO</name>
<dbReference type="EMBL" id="GBRH01244919">
    <property type="protein sequence ID" value="JAD52976.1"/>
    <property type="molecule type" value="Transcribed_RNA"/>
</dbReference>
<evidence type="ECO:0000313" key="2">
    <source>
        <dbReference type="EMBL" id="JAD52976.1"/>
    </source>
</evidence>
<sequence>MAKLTFKSQQKTQDFAKKKSPAKKSKRRRSDSHESTLTTQVR</sequence>
<feature type="compositionally biased region" description="Polar residues" evidence="1">
    <location>
        <begin position="1"/>
        <end position="13"/>
    </location>
</feature>